<accession>A0A011Q834</accession>
<reference evidence="3" key="1">
    <citation type="submission" date="2014-02" db="EMBL/GenBank/DDBJ databases">
        <title>Expanding our view of genomic diversity in Candidatus Accumulibacter clades.</title>
        <authorList>
            <person name="Skennerton C.T."/>
            <person name="Barr J.J."/>
            <person name="Slater F.R."/>
            <person name="Bond P.L."/>
            <person name="Tyson G.W."/>
        </authorList>
    </citation>
    <scope>NUCLEOTIDE SEQUENCE [LARGE SCALE GENOMIC DNA]</scope>
</reference>
<sequence>MKKQLLAGAILAALGSGAAHAAFLSYQFSNPLQGTEISQSGNLNLFDTMGGTRTLNSAVLTLTGQDEMTIVLRNSAQQPQDVIATGNVFLNYTSSLAPLNGIIVSGNPRISLTNPTGLQTLAAGGTFNSGLLTANGSAVLDALTLNPILASLSTDGAGQQFSVSCSSLSGVNLLGGGGQVSFDQTTQAACGARIVYDYETRNQTPEPASMALVGLGLLGLGAARRRKA</sequence>
<dbReference type="eggNOG" id="ENOG502ZR5M">
    <property type="taxonomic scope" value="Bacteria"/>
</dbReference>
<name>A0A011Q834_ACCRE</name>
<dbReference type="AlphaFoldDB" id="A0A011Q834"/>
<gene>
    <name evidence="3" type="ORF">AW11_03515</name>
</gene>
<evidence type="ECO:0000259" key="2">
    <source>
        <dbReference type="Pfam" id="PF07589"/>
    </source>
</evidence>
<keyword evidence="1" id="KW-0732">Signal</keyword>
<dbReference type="InterPro" id="IPR013424">
    <property type="entry name" value="Ice-binding_C"/>
</dbReference>
<proteinExistence type="predicted"/>
<dbReference type="Pfam" id="PF07589">
    <property type="entry name" value="PEP-CTERM"/>
    <property type="match status" value="1"/>
</dbReference>
<dbReference type="EMBL" id="JEMY01000056">
    <property type="protein sequence ID" value="EXI85392.1"/>
    <property type="molecule type" value="Genomic_DNA"/>
</dbReference>
<organism evidence="3 4">
    <name type="scientific">Accumulibacter regalis</name>
    <dbReference type="NCBI Taxonomy" id="522306"/>
    <lineage>
        <taxon>Bacteria</taxon>
        <taxon>Pseudomonadati</taxon>
        <taxon>Pseudomonadota</taxon>
        <taxon>Betaproteobacteria</taxon>
        <taxon>Candidatus Accumulibacter</taxon>
    </lineage>
</organism>
<keyword evidence="4" id="KW-1185">Reference proteome</keyword>
<evidence type="ECO:0000313" key="3">
    <source>
        <dbReference type="EMBL" id="EXI85392.1"/>
    </source>
</evidence>
<feature type="signal peptide" evidence="1">
    <location>
        <begin position="1"/>
        <end position="21"/>
    </location>
</feature>
<dbReference type="Proteomes" id="UP000022141">
    <property type="component" value="Unassembled WGS sequence"/>
</dbReference>
<dbReference type="PATRIC" id="fig|1454004.3.peg.3614"/>
<comment type="caution">
    <text evidence="3">The sequence shown here is derived from an EMBL/GenBank/DDBJ whole genome shotgun (WGS) entry which is preliminary data.</text>
</comment>
<feature type="chain" id="PRO_5001463121" evidence="1">
    <location>
        <begin position="22"/>
        <end position="228"/>
    </location>
</feature>
<evidence type="ECO:0000256" key="1">
    <source>
        <dbReference type="SAM" id="SignalP"/>
    </source>
</evidence>
<feature type="domain" description="Ice-binding protein C-terminal" evidence="2">
    <location>
        <begin position="203"/>
        <end position="226"/>
    </location>
</feature>
<evidence type="ECO:0000313" key="4">
    <source>
        <dbReference type="Proteomes" id="UP000022141"/>
    </source>
</evidence>
<protein>
    <submittedName>
        <fullName evidence="3">PEP-CTERM motif protein</fullName>
    </submittedName>
</protein>
<dbReference type="STRING" id="1454004.AW11_03515"/>
<dbReference type="NCBIfam" id="NF033208">
    <property type="entry name" value="choice_anch_E"/>
    <property type="match status" value="1"/>
</dbReference>
<dbReference type="NCBIfam" id="TIGR02595">
    <property type="entry name" value="PEP_CTERM"/>
    <property type="match status" value="1"/>
</dbReference>